<dbReference type="CDD" id="cd00156">
    <property type="entry name" value="REC"/>
    <property type="match status" value="1"/>
</dbReference>
<evidence type="ECO:0000313" key="3">
    <source>
        <dbReference type="EMBL" id="KKM05872.1"/>
    </source>
</evidence>
<dbReference type="EMBL" id="LAZR01016124">
    <property type="protein sequence ID" value="KKM05872.1"/>
    <property type="molecule type" value="Genomic_DNA"/>
</dbReference>
<sequence>MINSKKILLIDDDEHVLQAIKQFLNLRGYDVTTAPTGLAALKQMEMQNEFDLIVTDLIMPDVSGFGVILMVKNEYPSMPVIAITGWGEIPEKLASEVKADAILKKPFELIELEETIQNILSRARTGDRTEETP</sequence>
<dbReference type="GO" id="GO:0000160">
    <property type="term" value="P:phosphorelay signal transduction system"/>
    <property type="evidence" value="ECO:0007669"/>
    <property type="project" value="InterPro"/>
</dbReference>
<dbReference type="AlphaFoldDB" id="A0A0F9HRM8"/>
<dbReference type="SUPFAM" id="SSF52172">
    <property type="entry name" value="CheY-like"/>
    <property type="match status" value="1"/>
</dbReference>
<comment type="caution">
    <text evidence="3">The sequence shown here is derived from an EMBL/GenBank/DDBJ whole genome shotgun (WGS) entry which is preliminary data.</text>
</comment>
<name>A0A0F9HRM8_9ZZZZ</name>
<dbReference type="PANTHER" id="PTHR44591:SF3">
    <property type="entry name" value="RESPONSE REGULATORY DOMAIN-CONTAINING PROTEIN"/>
    <property type="match status" value="1"/>
</dbReference>
<proteinExistence type="predicted"/>
<dbReference type="PANTHER" id="PTHR44591">
    <property type="entry name" value="STRESS RESPONSE REGULATOR PROTEIN 1"/>
    <property type="match status" value="1"/>
</dbReference>
<dbReference type="Pfam" id="PF00072">
    <property type="entry name" value="Response_reg"/>
    <property type="match status" value="1"/>
</dbReference>
<feature type="domain" description="Response regulatory" evidence="2">
    <location>
        <begin position="6"/>
        <end position="120"/>
    </location>
</feature>
<dbReference type="Gene3D" id="3.40.50.2300">
    <property type="match status" value="1"/>
</dbReference>
<reference evidence="3" key="1">
    <citation type="journal article" date="2015" name="Nature">
        <title>Complex archaea that bridge the gap between prokaryotes and eukaryotes.</title>
        <authorList>
            <person name="Spang A."/>
            <person name="Saw J.H."/>
            <person name="Jorgensen S.L."/>
            <person name="Zaremba-Niedzwiedzka K."/>
            <person name="Martijn J."/>
            <person name="Lind A.E."/>
            <person name="van Eijk R."/>
            <person name="Schleper C."/>
            <person name="Guy L."/>
            <person name="Ettema T.J."/>
        </authorList>
    </citation>
    <scope>NUCLEOTIDE SEQUENCE</scope>
</reference>
<protein>
    <recommendedName>
        <fullName evidence="2">Response regulatory domain-containing protein</fullName>
    </recommendedName>
</protein>
<dbReference type="PROSITE" id="PS50110">
    <property type="entry name" value="RESPONSE_REGULATORY"/>
    <property type="match status" value="1"/>
</dbReference>
<dbReference type="InterPro" id="IPR050595">
    <property type="entry name" value="Bact_response_regulator"/>
</dbReference>
<accession>A0A0F9HRM8</accession>
<organism evidence="3">
    <name type="scientific">marine sediment metagenome</name>
    <dbReference type="NCBI Taxonomy" id="412755"/>
    <lineage>
        <taxon>unclassified sequences</taxon>
        <taxon>metagenomes</taxon>
        <taxon>ecological metagenomes</taxon>
    </lineage>
</organism>
<dbReference type="SMART" id="SM00448">
    <property type="entry name" value="REC"/>
    <property type="match status" value="1"/>
</dbReference>
<evidence type="ECO:0000259" key="2">
    <source>
        <dbReference type="PROSITE" id="PS50110"/>
    </source>
</evidence>
<evidence type="ECO:0000256" key="1">
    <source>
        <dbReference type="ARBA" id="ARBA00022553"/>
    </source>
</evidence>
<dbReference type="InterPro" id="IPR011006">
    <property type="entry name" value="CheY-like_superfamily"/>
</dbReference>
<dbReference type="InterPro" id="IPR001789">
    <property type="entry name" value="Sig_transdc_resp-reg_receiver"/>
</dbReference>
<gene>
    <name evidence="3" type="ORF">LCGC14_1749720</name>
</gene>
<keyword evidence="1" id="KW-0597">Phosphoprotein</keyword>